<dbReference type="CDD" id="cd03034">
    <property type="entry name" value="ArsC_ArsC"/>
    <property type="match status" value="1"/>
</dbReference>
<dbReference type="Pfam" id="PF03960">
    <property type="entry name" value="ArsC"/>
    <property type="match status" value="1"/>
</dbReference>
<dbReference type="InterPro" id="IPR006659">
    <property type="entry name" value="Arsenate_reductase"/>
</dbReference>
<reference evidence="5 6" key="1">
    <citation type="submission" date="2020-07" db="EMBL/GenBank/DDBJ databases">
        <title>Luteimonas sp. SJ-92.</title>
        <authorList>
            <person name="Huang X.-X."/>
            <person name="Xu L."/>
            <person name="Sun J.-Q."/>
        </authorList>
    </citation>
    <scope>NUCLEOTIDE SEQUENCE [LARGE SCALE GENOMIC DNA]</scope>
    <source>
        <strain evidence="5 6">SJ-92</strain>
    </source>
</reference>
<dbReference type="EC" id="1.20.4.1" evidence="4"/>
<proteinExistence type="inferred from homology"/>
<dbReference type="RefSeq" id="WP_180678786.1">
    <property type="nucleotide sequence ID" value="NZ_JACCKA010000070.1"/>
</dbReference>
<keyword evidence="2 4" id="KW-0560">Oxidoreductase</keyword>
<dbReference type="GO" id="GO:0008794">
    <property type="term" value="F:arsenate reductase (glutaredoxin) activity"/>
    <property type="evidence" value="ECO:0007669"/>
    <property type="project" value="UniProtKB-UniRule"/>
</dbReference>
<dbReference type="PANTHER" id="PTHR30041:SF4">
    <property type="entry name" value="ARSENATE REDUCTASE"/>
    <property type="match status" value="1"/>
</dbReference>
<dbReference type="Gene3D" id="3.40.30.10">
    <property type="entry name" value="Glutaredoxin"/>
    <property type="match status" value="1"/>
</dbReference>
<accession>A0A853JE41</accession>
<evidence type="ECO:0000256" key="2">
    <source>
        <dbReference type="ARBA" id="ARBA00023002"/>
    </source>
</evidence>
<dbReference type="InterPro" id="IPR006660">
    <property type="entry name" value="Arsenate_reductase-like"/>
</dbReference>
<evidence type="ECO:0000256" key="3">
    <source>
        <dbReference type="PROSITE-ProRule" id="PRU01282"/>
    </source>
</evidence>
<sequence>MTDAVIYHNPRCSKSRAALELLRARGVAPRIVRYLEEPLDAGGLRVLLRQLGIPARGLLRTGEAEYAELGLADPALGEEAIVAAMAAHPRLIERPVFARGERAVIGRPPERVLELLD</sequence>
<dbReference type="NCBIfam" id="TIGR00014">
    <property type="entry name" value="arsC"/>
    <property type="match status" value="1"/>
</dbReference>
<comment type="similarity">
    <text evidence="1 3 4">Belongs to the ArsC family.</text>
</comment>
<dbReference type="SUPFAM" id="SSF52833">
    <property type="entry name" value="Thioredoxin-like"/>
    <property type="match status" value="1"/>
</dbReference>
<evidence type="ECO:0000256" key="1">
    <source>
        <dbReference type="ARBA" id="ARBA00007198"/>
    </source>
</evidence>
<organism evidence="5 6">
    <name type="scientific">Luteimonas salinisoli</name>
    <dbReference type="NCBI Taxonomy" id="2752307"/>
    <lineage>
        <taxon>Bacteria</taxon>
        <taxon>Pseudomonadati</taxon>
        <taxon>Pseudomonadota</taxon>
        <taxon>Gammaproteobacteria</taxon>
        <taxon>Lysobacterales</taxon>
        <taxon>Lysobacteraceae</taxon>
        <taxon>Luteimonas</taxon>
    </lineage>
</organism>
<dbReference type="PROSITE" id="PS51353">
    <property type="entry name" value="ARSC"/>
    <property type="match status" value="1"/>
</dbReference>
<evidence type="ECO:0000313" key="5">
    <source>
        <dbReference type="EMBL" id="NZA27002.1"/>
    </source>
</evidence>
<keyword evidence="6" id="KW-1185">Reference proteome</keyword>
<evidence type="ECO:0000313" key="6">
    <source>
        <dbReference type="Proteomes" id="UP000578091"/>
    </source>
</evidence>
<comment type="caution">
    <text evidence="5">The sequence shown here is derived from an EMBL/GenBank/DDBJ whole genome shotgun (WGS) entry which is preliminary data.</text>
</comment>
<comment type="catalytic activity">
    <reaction evidence="4">
        <text>[glutaredoxin]-dithiol + arsenate + glutathione + H(+) = glutathionyl-S-S-[glutaredoxin] + arsenite + H2O</text>
        <dbReference type="Rhea" id="RHEA:22016"/>
        <dbReference type="Rhea" id="RHEA-COMP:10729"/>
        <dbReference type="Rhea" id="RHEA-COMP:17668"/>
        <dbReference type="ChEBI" id="CHEBI:15377"/>
        <dbReference type="ChEBI" id="CHEBI:15378"/>
        <dbReference type="ChEBI" id="CHEBI:29242"/>
        <dbReference type="ChEBI" id="CHEBI:29950"/>
        <dbReference type="ChEBI" id="CHEBI:48597"/>
        <dbReference type="ChEBI" id="CHEBI:57925"/>
        <dbReference type="ChEBI" id="CHEBI:146199"/>
        <dbReference type="EC" id="1.20.4.1"/>
    </reaction>
</comment>
<dbReference type="Proteomes" id="UP000578091">
    <property type="component" value="Unassembled WGS sequence"/>
</dbReference>
<evidence type="ECO:0000256" key="4">
    <source>
        <dbReference type="RuleBase" id="RU362029"/>
    </source>
</evidence>
<dbReference type="EMBL" id="JACCKA010000070">
    <property type="protein sequence ID" value="NZA27002.1"/>
    <property type="molecule type" value="Genomic_DNA"/>
</dbReference>
<dbReference type="InterPro" id="IPR036249">
    <property type="entry name" value="Thioredoxin-like_sf"/>
</dbReference>
<dbReference type="AlphaFoldDB" id="A0A853JE41"/>
<dbReference type="PANTHER" id="PTHR30041">
    <property type="entry name" value="ARSENATE REDUCTASE"/>
    <property type="match status" value="1"/>
</dbReference>
<gene>
    <name evidence="5" type="primary">arsC</name>
    <name evidence="5" type="ORF">H0E84_11480</name>
</gene>
<name>A0A853JE41_9GAMM</name>
<protein>
    <recommendedName>
        <fullName evidence="4">Arsenate reductase</fullName>
        <ecNumber evidence="4">1.20.4.1</ecNumber>
    </recommendedName>
</protein>